<dbReference type="PROSITE" id="PS00463">
    <property type="entry name" value="ZN2_CY6_FUNGAL_1"/>
    <property type="match status" value="1"/>
</dbReference>
<reference evidence="5 6" key="1">
    <citation type="journal article" date="2024" name="J Genomics">
        <title>Draft genome sequencing and assembly of Favolaschia claudopus CIRM-BRFM 2984 isolated from oak limbs.</title>
        <authorList>
            <person name="Navarro D."/>
            <person name="Drula E."/>
            <person name="Chaduli D."/>
            <person name="Cazenave R."/>
            <person name="Ahrendt S."/>
            <person name="Wang J."/>
            <person name="Lipzen A."/>
            <person name="Daum C."/>
            <person name="Barry K."/>
            <person name="Grigoriev I.V."/>
            <person name="Favel A."/>
            <person name="Rosso M.N."/>
            <person name="Martin F."/>
        </authorList>
    </citation>
    <scope>NUCLEOTIDE SEQUENCE [LARGE SCALE GENOMIC DNA]</scope>
    <source>
        <strain evidence="5 6">CIRM-BRFM 2984</strain>
    </source>
</reference>
<evidence type="ECO:0000256" key="1">
    <source>
        <dbReference type="ARBA" id="ARBA00022723"/>
    </source>
</evidence>
<dbReference type="Pfam" id="PF00172">
    <property type="entry name" value="Zn_clus"/>
    <property type="match status" value="1"/>
</dbReference>
<name>A0AAW0D2V4_9AGAR</name>
<dbReference type="GO" id="GO:0008270">
    <property type="term" value="F:zinc ion binding"/>
    <property type="evidence" value="ECO:0007669"/>
    <property type="project" value="InterPro"/>
</dbReference>
<evidence type="ECO:0000259" key="4">
    <source>
        <dbReference type="PROSITE" id="PS50048"/>
    </source>
</evidence>
<organism evidence="5 6">
    <name type="scientific">Favolaschia claudopus</name>
    <dbReference type="NCBI Taxonomy" id="2862362"/>
    <lineage>
        <taxon>Eukaryota</taxon>
        <taxon>Fungi</taxon>
        <taxon>Dikarya</taxon>
        <taxon>Basidiomycota</taxon>
        <taxon>Agaricomycotina</taxon>
        <taxon>Agaricomycetes</taxon>
        <taxon>Agaricomycetidae</taxon>
        <taxon>Agaricales</taxon>
        <taxon>Marasmiineae</taxon>
        <taxon>Mycenaceae</taxon>
        <taxon>Favolaschia</taxon>
    </lineage>
</organism>
<dbReference type="AlphaFoldDB" id="A0AAW0D2V4"/>
<protein>
    <submittedName>
        <fullName evidence="5">Fungal-trans domain-containing protein</fullName>
    </submittedName>
</protein>
<dbReference type="InterPro" id="IPR050987">
    <property type="entry name" value="AtrR-like"/>
</dbReference>
<dbReference type="EMBL" id="JAWWNJ010000011">
    <property type="protein sequence ID" value="KAK7044682.1"/>
    <property type="molecule type" value="Genomic_DNA"/>
</dbReference>
<dbReference type="InterPro" id="IPR007219">
    <property type="entry name" value="XnlR_reg_dom"/>
</dbReference>
<evidence type="ECO:0000313" key="6">
    <source>
        <dbReference type="Proteomes" id="UP001362999"/>
    </source>
</evidence>
<feature type="region of interest" description="Disordered" evidence="3">
    <location>
        <begin position="126"/>
        <end position="158"/>
    </location>
</feature>
<dbReference type="GO" id="GO:0003677">
    <property type="term" value="F:DNA binding"/>
    <property type="evidence" value="ECO:0007669"/>
    <property type="project" value="InterPro"/>
</dbReference>
<dbReference type="InterPro" id="IPR036864">
    <property type="entry name" value="Zn2-C6_fun-type_DNA-bd_sf"/>
</dbReference>
<dbReference type="InterPro" id="IPR001138">
    <property type="entry name" value="Zn2Cys6_DnaBD"/>
</dbReference>
<feature type="region of interest" description="Disordered" evidence="3">
    <location>
        <begin position="641"/>
        <end position="665"/>
    </location>
</feature>
<evidence type="ECO:0000256" key="2">
    <source>
        <dbReference type="ARBA" id="ARBA00023242"/>
    </source>
</evidence>
<dbReference type="PANTHER" id="PTHR46910:SF38">
    <property type="entry name" value="ZN(2)-C6 FUNGAL-TYPE DOMAIN-CONTAINING PROTEIN"/>
    <property type="match status" value="1"/>
</dbReference>
<accession>A0AAW0D2V4</accession>
<dbReference type="Pfam" id="PF04082">
    <property type="entry name" value="Fungal_trans"/>
    <property type="match status" value="1"/>
</dbReference>
<evidence type="ECO:0000313" key="5">
    <source>
        <dbReference type="EMBL" id="KAK7044682.1"/>
    </source>
</evidence>
<feature type="compositionally biased region" description="Basic and acidic residues" evidence="3">
    <location>
        <begin position="148"/>
        <end position="158"/>
    </location>
</feature>
<dbReference type="SUPFAM" id="SSF57701">
    <property type="entry name" value="Zn2/Cys6 DNA-binding domain"/>
    <property type="match status" value="1"/>
</dbReference>
<feature type="domain" description="Zn(2)-C6 fungal-type" evidence="4">
    <location>
        <begin position="19"/>
        <end position="52"/>
    </location>
</feature>
<proteinExistence type="predicted"/>
<dbReference type="Gene3D" id="4.10.240.10">
    <property type="entry name" value="Zn(2)-C6 fungal-type DNA-binding domain"/>
    <property type="match status" value="1"/>
</dbReference>
<dbReference type="CDD" id="cd00067">
    <property type="entry name" value="GAL4"/>
    <property type="match status" value="1"/>
</dbReference>
<keyword evidence="2" id="KW-0539">Nucleus</keyword>
<keyword evidence="6" id="KW-1185">Reference proteome</keyword>
<dbReference type="GO" id="GO:0006351">
    <property type="term" value="P:DNA-templated transcription"/>
    <property type="evidence" value="ECO:0007669"/>
    <property type="project" value="InterPro"/>
</dbReference>
<dbReference type="SMART" id="SM00066">
    <property type="entry name" value="GAL4"/>
    <property type="match status" value="1"/>
</dbReference>
<sequence>MASTEPPTKGPKKRRLRGSCDDCRKHKVRCDSSIMPDGICTNCKSFNSECTHNMFRTTGGTGKRRVRNQHTLFSDEKTPQKQPSPKPKDIVDGLLRQTYLPPPDREPLVQLLFEISRYARTLEQKLNGSRTTQSSSSDHDSGSATSPESDHAVAPDEERVIVDIQTLPEHMKRITLESINSRFIGKNSSVAFLNAVIDPSGRKGAVARLTRPIYWTPLAWENPPEPVPVLDFPPDDLLHHLVDLYFREINIFAMILHRPTFEKSLVEGLHHRDYKFGSVVLAVCALASKNSSDTRVIIPCEHGELSAGWKWFRQIKRPFTTQTAELATVLDLQLCCLYVTFQLHAGQFESCWLLCAMGILQAQAVGALRLRTPGGEPLTIDAELIRRCCFYLSIFDSVVGACSGRPTTPLGKDLGLPLAVDDEHLIKSDLTLAVKQPPGTPALGEYFNAFISLNKIFTLSWRTSGTPQDYSGTRKLEPETVVELDSRLNQWACDLPEHLLWNPYQENDVFFAQSAALYASFYHIQILVHRPFIQAAGSSAVKSLAICANAARSCATIIGVKCRRPLTLSSSILKAIFDCAVVLLLNISGAKRTGLALDIDRELLDVYKFLEFLHLAEPRYQNAGRLYDSLSEAMNASHLPLPSFPPRPSDVPNSNQLKPLPPLPDTTHNSLSWSDDLATLPMAVEDLSSLPIYGSLEPFDMDMLDVSVGGLPYHNYTNMPPVDSDMNTDHYLAHWLPYLSTVDEVTQAMQGVQGSFGA</sequence>
<dbReference type="Proteomes" id="UP001362999">
    <property type="component" value="Unassembled WGS sequence"/>
</dbReference>
<comment type="caution">
    <text evidence="5">The sequence shown here is derived from an EMBL/GenBank/DDBJ whole genome shotgun (WGS) entry which is preliminary data.</text>
</comment>
<dbReference type="CDD" id="cd12148">
    <property type="entry name" value="fungal_TF_MHR"/>
    <property type="match status" value="1"/>
</dbReference>
<evidence type="ECO:0000256" key="3">
    <source>
        <dbReference type="SAM" id="MobiDB-lite"/>
    </source>
</evidence>
<dbReference type="GO" id="GO:0000981">
    <property type="term" value="F:DNA-binding transcription factor activity, RNA polymerase II-specific"/>
    <property type="evidence" value="ECO:0007669"/>
    <property type="project" value="InterPro"/>
</dbReference>
<gene>
    <name evidence="5" type="ORF">R3P38DRAFT_2880157</name>
</gene>
<keyword evidence="1" id="KW-0479">Metal-binding</keyword>
<feature type="compositionally biased region" description="Low complexity" evidence="3">
    <location>
        <begin position="129"/>
        <end position="146"/>
    </location>
</feature>
<dbReference type="PANTHER" id="PTHR46910">
    <property type="entry name" value="TRANSCRIPTION FACTOR PDR1"/>
    <property type="match status" value="1"/>
</dbReference>
<dbReference type="PROSITE" id="PS50048">
    <property type="entry name" value="ZN2_CY6_FUNGAL_2"/>
    <property type="match status" value="1"/>
</dbReference>